<dbReference type="EMBL" id="JABBFX010000001">
    <property type="protein sequence ID" value="NML44639.1"/>
    <property type="molecule type" value="Genomic_DNA"/>
</dbReference>
<dbReference type="RefSeq" id="WP_169418752.1">
    <property type="nucleotide sequence ID" value="NZ_JABBFX010000001.1"/>
</dbReference>
<dbReference type="Proteomes" id="UP000541185">
    <property type="component" value="Unassembled WGS sequence"/>
</dbReference>
<evidence type="ECO:0000313" key="2">
    <source>
        <dbReference type="Proteomes" id="UP000541185"/>
    </source>
</evidence>
<dbReference type="AlphaFoldDB" id="A0A848H546"/>
<reference evidence="1 2" key="1">
    <citation type="submission" date="2020-04" db="EMBL/GenBank/DDBJ databases">
        <title>Ramlibacter sp. G-1-2-2 isolated from soil.</title>
        <authorList>
            <person name="Dahal R.H."/>
        </authorList>
    </citation>
    <scope>NUCLEOTIDE SEQUENCE [LARGE SCALE GENOMIC DNA]</scope>
    <source>
        <strain evidence="1 2">G-1-2-2</strain>
    </source>
</reference>
<organism evidence="1 2">
    <name type="scientific">Ramlibacter agri</name>
    <dbReference type="NCBI Taxonomy" id="2728837"/>
    <lineage>
        <taxon>Bacteria</taxon>
        <taxon>Pseudomonadati</taxon>
        <taxon>Pseudomonadota</taxon>
        <taxon>Betaproteobacteria</taxon>
        <taxon>Burkholderiales</taxon>
        <taxon>Comamonadaceae</taxon>
        <taxon>Ramlibacter</taxon>
    </lineage>
</organism>
<accession>A0A848H546</accession>
<keyword evidence="2" id="KW-1185">Reference proteome</keyword>
<protein>
    <submittedName>
        <fullName evidence="1">Uncharacterized protein</fullName>
    </submittedName>
</protein>
<comment type="caution">
    <text evidence="1">The sequence shown here is derived from an EMBL/GenBank/DDBJ whole genome shotgun (WGS) entry which is preliminary data.</text>
</comment>
<proteinExistence type="predicted"/>
<name>A0A848H546_9BURK</name>
<evidence type="ECO:0000313" key="1">
    <source>
        <dbReference type="EMBL" id="NML44639.1"/>
    </source>
</evidence>
<sequence length="228" mass="24582">MDATIPLQQQSASRAPAGMLAIWHDVAPGQAAAVRDWYAREHHFERLAVPGFLDARRYERVAGNGAEFFGSYRLAAPAVLRSAAYQARVDAPTPWTREAMRQFRNMCRTACTIAAEAGRARGGHLATLAASDASELEDAAGLCERLRALAGVLRVTAIAAEAGEATPPSTELALRGRPDAQVRWALLLDADSQQAAEDALLAAQDATACRRPAQFAVYRLCFSARHPQ</sequence>
<gene>
    <name evidence="1" type="ORF">HHL11_12810</name>
</gene>